<evidence type="ECO:0000313" key="3">
    <source>
        <dbReference type="EMBL" id="RRT53788.1"/>
    </source>
</evidence>
<name>A0A426YPY9_ENSVE</name>
<dbReference type="AlphaFoldDB" id="A0A426YPY9"/>
<proteinExistence type="predicted"/>
<evidence type="ECO:0000313" key="4">
    <source>
        <dbReference type="Proteomes" id="UP000287651"/>
    </source>
</evidence>
<dbReference type="PANTHER" id="PTHR46713:SF1">
    <property type="entry name" value="F13M7.16 PROTEIN"/>
    <property type="match status" value="1"/>
</dbReference>
<accession>A0A426YPY9</accession>
<dbReference type="EMBL" id="AMZH03010944">
    <property type="protein sequence ID" value="RRT53788.1"/>
    <property type="molecule type" value="Genomic_DNA"/>
</dbReference>
<protein>
    <recommendedName>
        <fullName evidence="2">C2H2-type domain-containing protein</fullName>
    </recommendedName>
</protein>
<dbReference type="Proteomes" id="UP000287651">
    <property type="component" value="Unassembled WGS sequence"/>
</dbReference>
<reference evidence="3 4" key="1">
    <citation type="journal article" date="2014" name="Agronomy (Basel)">
        <title>A Draft Genome Sequence for Ensete ventricosum, the Drought-Tolerant Tree Against Hunger.</title>
        <authorList>
            <person name="Harrison J."/>
            <person name="Moore K.A."/>
            <person name="Paszkiewicz K."/>
            <person name="Jones T."/>
            <person name="Grant M."/>
            <person name="Ambacheew D."/>
            <person name="Muzemil S."/>
            <person name="Studholme D.J."/>
        </authorList>
    </citation>
    <scope>NUCLEOTIDE SEQUENCE [LARGE SCALE GENOMIC DNA]</scope>
</reference>
<evidence type="ECO:0000256" key="1">
    <source>
        <dbReference type="SAM" id="MobiDB-lite"/>
    </source>
</evidence>
<sequence>MAGLSLRCGDCGALLKSVEEAQEHAELTKHSNFSESTEAVLNLVCATCGKPCRTRTPIELEAAPKAASGSGESADDESSRPEGDYRFFLFFPSVLVR</sequence>
<dbReference type="PROSITE" id="PS00028">
    <property type="entry name" value="ZINC_FINGER_C2H2_1"/>
    <property type="match status" value="1"/>
</dbReference>
<organism evidence="3 4">
    <name type="scientific">Ensete ventricosum</name>
    <name type="common">Abyssinian banana</name>
    <name type="synonym">Musa ensete</name>
    <dbReference type="NCBI Taxonomy" id="4639"/>
    <lineage>
        <taxon>Eukaryota</taxon>
        <taxon>Viridiplantae</taxon>
        <taxon>Streptophyta</taxon>
        <taxon>Embryophyta</taxon>
        <taxon>Tracheophyta</taxon>
        <taxon>Spermatophyta</taxon>
        <taxon>Magnoliopsida</taxon>
        <taxon>Liliopsida</taxon>
        <taxon>Zingiberales</taxon>
        <taxon>Musaceae</taxon>
        <taxon>Ensete</taxon>
    </lineage>
</organism>
<evidence type="ECO:0000259" key="2">
    <source>
        <dbReference type="PROSITE" id="PS00028"/>
    </source>
</evidence>
<feature type="region of interest" description="Disordered" evidence="1">
    <location>
        <begin position="61"/>
        <end position="83"/>
    </location>
</feature>
<dbReference type="InterPro" id="IPR013087">
    <property type="entry name" value="Znf_C2H2_type"/>
</dbReference>
<feature type="domain" description="C2H2-type" evidence="2">
    <location>
        <begin position="8"/>
        <end position="30"/>
    </location>
</feature>
<dbReference type="PANTHER" id="PTHR46713">
    <property type="entry name" value="F13M7.16 PROTEIN"/>
    <property type="match status" value="1"/>
</dbReference>
<dbReference type="Pfam" id="PF24560">
    <property type="entry name" value="zf-C2H2_OTU1_C"/>
    <property type="match status" value="1"/>
</dbReference>
<comment type="caution">
    <text evidence="3">The sequence shown here is derived from an EMBL/GenBank/DDBJ whole genome shotgun (WGS) entry which is preliminary data.</text>
</comment>
<dbReference type="InterPro" id="IPR057766">
    <property type="entry name" value="Znf-C2H2_OTU1-like_C"/>
</dbReference>
<gene>
    <name evidence="3" type="ORF">B296_00032056</name>
</gene>